<reference evidence="1 2" key="1">
    <citation type="journal article" date="2021" name="Int. J. Syst. Evol. Microbiol.">
        <title>Faecalibacter bovis sp. nov., isolated from cow faeces.</title>
        <authorList>
            <person name="Li F."/>
            <person name="Zhao W."/>
            <person name="Hong Q."/>
            <person name="Shao Q."/>
            <person name="Song J."/>
            <person name="Yang S."/>
        </authorList>
    </citation>
    <scope>NUCLEOTIDE SEQUENCE [LARGE SCALE GENOMIC DNA]</scope>
    <source>
        <strain evidence="1 2">ZY171143</strain>
    </source>
</reference>
<dbReference type="EMBL" id="CP072842">
    <property type="protein sequence ID" value="QTV06034.1"/>
    <property type="molecule type" value="Genomic_DNA"/>
</dbReference>
<gene>
    <name evidence="1" type="ORF">J9309_01415</name>
</gene>
<proteinExistence type="predicted"/>
<evidence type="ECO:0000313" key="1">
    <source>
        <dbReference type="EMBL" id="QTV06034.1"/>
    </source>
</evidence>
<protein>
    <submittedName>
        <fullName evidence="1">Uncharacterized protein</fullName>
    </submittedName>
</protein>
<accession>A0ABX7XDW6</accession>
<sequence>MRKLKVKVDYDLIASLINITVNGLNQTFIENKEEKLIKSLRGELFIKLQSKSIAINLKSIQLKYHEAYILYRDITDIIDGLDTKNYYHLKVIQFYGELDRYLNENLRLT</sequence>
<evidence type="ECO:0000313" key="2">
    <source>
        <dbReference type="Proteomes" id="UP000672011"/>
    </source>
</evidence>
<keyword evidence="2" id="KW-1185">Reference proteome</keyword>
<name>A0ABX7XDW6_9FLAO</name>
<organism evidence="1 2">
    <name type="scientific">Faecalibacter bovis</name>
    <dbReference type="NCBI Taxonomy" id="2898187"/>
    <lineage>
        <taxon>Bacteria</taxon>
        <taxon>Pseudomonadati</taxon>
        <taxon>Bacteroidota</taxon>
        <taxon>Flavobacteriia</taxon>
        <taxon>Flavobacteriales</taxon>
        <taxon>Weeksellaceae</taxon>
        <taxon>Faecalibacter</taxon>
    </lineage>
</organism>
<reference evidence="2" key="2">
    <citation type="submission" date="2021-04" db="EMBL/GenBank/DDBJ databases">
        <title>Taxonomy of Flavobacteriaceae bacterium ZY171143.</title>
        <authorList>
            <person name="Li F."/>
        </authorList>
    </citation>
    <scope>NUCLEOTIDE SEQUENCE [LARGE SCALE GENOMIC DNA]</scope>
    <source>
        <strain evidence="2">ZY171143</strain>
    </source>
</reference>
<dbReference type="RefSeq" id="WP_230476674.1">
    <property type="nucleotide sequence ID" value="NZ_CP072842.1"/>
</dbReference>
<dbReference type="Proteomes" id="UP000672011">
    <property type="component" value="Chromosome"/>
</dbReference>